<dbReference type="Proteomes" id="UP000315736">
    <property type="component" value="Unassembled WGS sequence"/>
</dbReference>
<feature type="domain" description="Glycoside-hydrolase family GH114 TIM-barrel" evidence="2">
    <location>
        <begin position="41"/>
        <end position="265"/>
    </location>
</feature>
<reference evidence="3 4" key="1">
    <citation type="submission" date="2019-07" db="EMBL/GenBank/DDBJ databases">
        <title>Tepidimonas alkaliphilus YIM 72238 draft genome.</title>
        <authorList>
            <person name="Da Costa M.S."/>
            <person name="Froufe H.J.C."/>
            <person name="Egas C."/>
            <person name="Albuquerque L."/>
        </authorList>
    </citation>
    <scope>NUCLEOTIDE SEQUENCE [LARGE SCALE GENOMIC DNA]</scope>
    <source>
        <strain evidence="3 4">YIM 72238</strain>
    </source>
</reference>
<dbReference type="SUPFAM" id="SSF51445">
    <property type="entry name" value="(Trans)glycosidases"/>
    <property type="match status" value="1"/>
</dbReference>
<dbReference type="AlphaFoldDB" id="A0A554W8J4"/>
<dbReference type="InterPro" id="IPR013785">
    <property type="entry name" value="Aldolase_TIM"/>
</dbReference>
<dbReference type="RefSeq" id="WP_143890261.1">
    <property type="nucleotide sequence ID" value="NZ_VJNB01000005.1"/>
</dbReference>
<feature type="signal peptide" evidence="1">
    <location>
        <begin position="1"/>
        <end position="23"/>
    </location>
</feature>
<dbReference type="InterPro" id="IPR016925">
    <property type="entry name" value="UCP029570"/>
</dbReference>
<name>A0A554W8J4_9BURK</name>
<dbReference type="Gene3D" id="3.20.20.70">
    <property type="entry name" value="Aldolase class I"/>
    <property type="match status" value="1"/>
</dbReference>
<dbReference type="InterPro" id="IPR004352">
    <property type="entry name" value="GH114_TIM-barrel"/>
</dbReference>
<dbReference type="PIRSF" id="PIRSF029570">
    <property type="entry name" value="UCP029570"/>
    <property type="match status" value="1"/>
</dbReference>
<dbReference type="PANTHER" id="PTHR35882">
    <property type="entry name" value="PELA"/>
    <property type="match status" value="1"/>
</dbReference>
<gene>
    <name evidence="3" type="ORF">Talka_01246</name>
</gene>
<keyword evidence="4" id="KW-1185">Reference proteome</keyword>
<dbReference type="OrthoDB" id="7292394at2"/>
<dbReference type="InterPro" id="IPR016062">
    <property type="entry name" value="TM1410-rel"/>
</dbReference>
<sequence>MFANFIRLSLSLLTLLAPFGGWAQAPSVAFYYGAAWRPELAAFDIVVLEPAHGHDPQRLRAPGMEPFAYVSVGELPDSHPAAAQASAGCLSAVRNPHWGGRIWSHAEAACRGFWIEQVFTPLWQRGWRGFFLDTLDSFRLDPQLDPLQQQAGLVELIRAIKQRAPQARLMLNRGFELLPQVADAVELVAAESLLHRFDAARGAYGPTTEADQQWLLQQLRQVQQRHGKPVVVIDYVAPTERAQARELAARIEQLGFIPYVTDGLLQGVGVGRVESLPRTLLILLDRQRHPDLQTTPMLRWLDMPAQYLGYRTEVVSLQGPYPQEPLSGHVAGIIVWGQGAVNDPTGLQTFLRRARAQGLPILVLNDWAFDPRVLDPALRTVRIAAQTPLQHERLGVETRPPARLPGPVTGLAGPDLRRWAWAGPGTLVGTAPWGGFALQPALLDFVPGFKQMRWLVDPFALLTEALRLPPMPVPDVTTESGRRLLTIHIDGDGFVNRGEWPERPLAGEVLRRFIERHPWPHSMSLIEAELSPQGPYPETAEEAQRIARRLFELPWVEAATHTFSHPYRWQPLEQAARNDEDVTELNYNLIIPGYQFDLQREVEGSAAFIRRLLPPGKDVRLLFWSGDCNPSAAQIAHVRRAGLLNLNGGDTLKSQQCPSLTCVAPMGIVKDGQLQVYAPLANENLYTNLWTGPFWGYQRVIETLELTELPRRLKPASIYYHTYSASKPASLQALEKVYAWARTQPLHPQPVSAYVRKVEDFFEHFAVARLPDGRWLLKGRGDVRTVRLPTGSRPDWARSAGVAGYTDHPSGTYLHLAALPAQLALREATDADDMPYLISANAAIGQPQAVAGQRWRWTLQGHVPVEAEWHLPDGCRLHPATPATATSSAGRLVRVTSPHATVTLDIDCPRR</sequence>
<organism evidence="3 4">
    <name type="scientific">Tepidimonas alkaliphilus</name>
    <dbReference type="NCBI Taxonomy" id="2588942"/>
    <lineage>
        <taxon>Bacteria</taxon>
        <taxon>Pseudomonadati</taxon>
        <taxon>Pseudomonadota</taxon>
        <taxon>Betaproteobacteria</taxon>
        <taxon>Burkholderiales</taxon>
        <taxon>Tepidimonas</taxon>
    </lineage>
</organism>
<keyword evidence="1" id="KW-0732">Signal</keyword>
<dbReference type="EMBL" id="VJNB01000005">
    <property type="protein sequence ID" value="TSE19898.1"/>
    <property type="molecule type" value="Genomic_DNA"/>
</dbReference>
<dbReference type="InterPro" id="IPR017853">
    <property type="entry name" value="GH"/>
</dbReference>
<dbReference type="PRINTS" id="PR01545">
    <property type="entry name" value="THEMAYE10DUF"/>
</dbReference>
<evidence type="ECO:0000259" key="2">
    <source>
        <dbReference type="Pfam" id="PF03537"/>
    </source>
</evidence>
<evidence type="ECO:0000313" key="4">
    <source>
        <dbReference type="Proteomes" id="UP000315736"/>
    </source>
</evidence>
<feature type="chain" id="PRO_5022206814" description="Glycoside-hydrolase family GH114 TIM-barrel domain-containing protein" evidence="1">
    <location>
        <begin position="24"/>
        <end position="911"/>
    </location>
</feature>
<dbReference type="PANTHER" id="PTHR35882:SF2">
    <property type="entry name" value="PELA"/>
    <property type="match status" value="1"/>
</dbReference>
<comment type="caution">
    <text evidence="3">The sequence shown here is derived from an EMBL/GenBank/DDBJ whole genome shotgun (WGS) entry which is preliminary data.</text>
</comment>
<protein>
    <recommendedName>
        <fullName evidence="2">Glycoside-hydrolase family GH114 TIM-barrel domain-containing protein</fullName>
    </recommendedName>
</protein>
<accession>A0A554W8J4</accession>
<dbReference type="Pfam" id="PF03537">
    <property type="entry name" value="Glyco_hydro_114"/>
    <property type="match status" value="1"/>
</dbReference>
<proteinExistence type="predicted"/>
<evidence type="ECO:0000256" key="1">
    <source>
        <dbReference type="SAM" id="SignalP"/>
    </source>
</evidence>
<evidence type="ECO:0000313" key="3">
    <source>
        <dbReference type="EMBL" id="TSE19898.1"/>
    </source>
</evidence>
<dbReference type="CDD" id="cd10922">
    <property type="entry name" value="CE4_PelA_like_C"/>
    <property type="match status" value="1"/>
</dbReference>